<dbReference type="InterPro" id="IPR036900">
    <property type="entry name" value="A-D-PHexomutase_C_sf"/>
</dbReference>
<dbReference type="FunFam" id="3.40.120.10:FF:000003">
    <property type="entry name" value="Phosphoglucosamine mutase"/>
    <property type="match status" value="1"/>
</dbReference>
<dbReference type="GO" id="GO:0005975">
    <property type="term" value="P:carbohydrate metabolic process"/>
    <property type="evidence" value="ECO:0007669"/>
    <property type="project" value="InterPro"/>
</dbReference>
<dbReference type="FunFam" id="3.40.120.10:FF:000001">
    <property type="entry name" value="Phosphoglucosamine mutase"/>
    <property type="match status" value="1"/>
</dbReference>
<dbReference type="HAMAP" id="MF_01554_B">
    <property type="entry name" value="GlmM_B"/>
    <property type="match status" value="1"/>
</dbReference>
<dbReference type="Gene3D" id="3.40.120.10">
    <property type="entry name" value="Alpha-D-Glucose-1,6-Bisphosphate, subunit A, domain 3"/>
    <property type="match status" value="3"/>
</dbReference>
<evidence type="ECO:0000256" key="5">
    <source>
        <dbReference type="ARBA" id="ARBA00023235"/>
    </source>
</evidence>
<dbReference type="GO" id="GO:0000287">
    <property type="term" value="F:magnesium ion binding"/>
    <property type="evidence" value="ECO:0007669"/>
    <property type="project" value="UniProtKB-UniRule"/>
</dbReference>
<evidence type="ECO:0000256" key="7">
    <source>
        <dbReference type="RuleBase" id="RU004326"/>
    </source>
</evidence>
<comment type="cofactor">
    <cofactor evidence="6">
        <name>Mg(2+)</name>
        <dbReference type="ChEBI" id="CHEBI:18420"/>
    </cofactor>
    <text evidence="6">Binds 1 Mg(2+) ion per subunit.</text>
</comment>
<gene>
    <name evidence="6" type="primary">glmM</name>
    <name evidence="13" type="ORF">SAMN05216586_10978</name>
</gene>
<reference evidence="13 14" key="1">
    <citation type="submission" date="2016-10" db="EMBL/GenBank/DDBJ databases">
        <authorList>
            <person name="Varghese N."/>
            <person name="Submissions S."/>
        </authorList>
    </citation>
    <scope>NUCLEOTIDE SEQUENCE [LARGE SCALE GENOMIC DNA]</scope>
    <source>
        <strain evidence="13 14">CECT 8317</strain>
    </source>
</reference>
<evidence type="ECO:0000259" key="10">
    <source>
        <dbReference type="Pfam" id="PF02878"/>
    </source>
</evidence>
<accession>A0AAQ1JQR8</accession>
<dbReference type="GO" id="GO:0004614">
    <property type="term" value="F:phosphoglucomutase activity"/>
    <property type="evidence" value="ECO:0007669"/>
    <property type="project" value="UniProtKB-ARBA"/>
</dbReference>
<feature type="active site" description="Phosphoserine intermediate" evidence="6">
    <location>
        <position position="101"/>
    </location>
</feature>
<evidence type="ECO:0000256" key="8">
    <source>
        <dbReference type="RuleBase" id="RU004327"/>
    </source>
</evidence>
<keyword evidence="4 6" id="KW-0460">Magnesium</keyword>
<dbReference type="GO" id="GO:0009252">
    <property type="term" value="P:peptidoglycan biosynthetic process"/>
    <property type="evidence" value="ECO:0007669"/>
    <property type="project" value="UniProtKB-ARBA"/>
</dbReference>
<feature type="binding site" evidence="6">
    <location>
        <position position="244"/>
    </location>
    <ligand>
        <name>Mg(2+)</name>
        <dbReference type="ChEBI" id="CHEBI:18420"/>
    </ligand>
</feature>
<proteinExistence type="inferred from homology"/>
<dbReference type="FunFam" id="3.30.310.50:FF:000001">
    <property type="entry name" value="Phosphoglucosamine mutase"/>
    <property type="match status" value="1"/>
</dbReference>
<dbReference type="NCBIfam" id="NF008139">
    <property type="entry name" value="PRK10887.1"/>
    <property type="match status" value="1"/>
</dbReference>
<sequence>MEKRYFGTDGIRGRVGSAPITPEFMLKLGWAVGTAFRHHGACRVIIGKDTRISGYMFESALEAGLSAAGAHVQLLGPMPTPAIAYLTRTFMADVGIVISASHNPFYDNGIKFFSSVGSKLPDSLELEIERLVDEPMTVVDSAQLGKVSRVEDASGRYIEFCKSSVPTSTSFKGLKVVLDCAHGATYKVAPSVFRELGADVRVIGASPDGLNINADVGSTHLAALSAAVVAEGADLGIAFDGDGDRVLMVDQSGNEVDGDQLLYIIALDLHERGLLRGGVVGTLMTNLGLELAMKARGVEFVRANVGDRYVMAELRQREWILGGESSGHIVCLHHTSTGDGIIAALQVLKALQRSGLSLEQACAGMQKCPQKLINVRYAPGAGSPLEQQAVKDAVAQAEARLGDAGRVLLRLSGTEPLVRVMVEGQDAAHVEHEAAALADVVTRILNG</sequence>
<dbReference type="Pfam" id="PF02879">
    <property type="entry name" value="PGM_PMM_II"/>
    <property type="match status" value="1"/>
</dbReference>
<evidence type="ECO:0000259" key="11">
    <source>
        <dbReference type="Pfam" id="PF02879"/>
    </source>
</evidence>
<evidence type="ECO:0000259" key="9">
    <source>
        <dbReference type="Pfam" id="PF00408"/>
    </source>
</evidence>
<dbReference type="NCBIfam" id="TIGR01455">
    <property type="entry name" value="glmM"/>
    <property type="match status" value="1"/>
</dbReference>
<dbReference type="GO" id="GO:0006048">
    <property type="term" value="P:UDP-N-acetylglucosamine biosynthetic process"/>
    <property type="evidence" value="ECO:0007669"/>
    <property type="project" value="TreeGrafter"/>
</dbReference>
<dbReference type="EMBL" id="FNVE01000009">
    <property type="protein sequence ID" value="SEG54578.1"/>
    <property type="molecule type" value="Genomic_DNA"/>
</dbReference>
<dbReference type="Pfam" id="PF02880">
    <property type="entry name" value="PGM_PMM_III"/>
    <property type="match status" value="1"/>
</dbReference>
<feature type="binding site" evidence="6">
    <location>
        <position position="240"/>
    </location>
    <ligand>
        <name>Mg(2+)</name>
        <dbReference type="ChEBI" id="CHEBI:18420"/>
    </ligand>
</feature>
<name>A0AAQ1JQR8_9GAMM</name>
<dbReference type="EC" id="5.4.2.10" evidence="6 8"/>
<feature type="binding site" description="via phosphate group" evidence="6">
    <location>
        <position position="101"/>
    </location>
    <ligand>
        <name>Mg(2+)</name>
        <dbReference type="ChEBI" id="CHEBI:18420"/>
    </ligand>
</feature>
<evidence type="ECO:0000256" key="1">
    <source>
        <dbReference type="ARBA" id="ARBA00010231"/>
    </source>
</evidence>
<dbReference type="PANTHER" id="PTHR42946">
    <property type="entry name" value="PHOSPHOHEXOSE MUTASE"/>
    <property type="match status" value="1"/>
</dbReference>
<dbReference type="InterPro" id="IPR005841">
    <property type="entry name" value="Alpha-D-phosphohexomutase_SF"/>
</dbReference>
<feature type="binding site" evidence="6">
    <location>
        <position position="242"/>
    </location>
    <ligand>
        <name>Mg(2+)</name>
        <dbReference type="ChEBI" id="CHEBI:18420"/>
    </ligand>
</feature>
<evidence type="ECO:0000256" key="3">
    <source>
        <dbReference type="ARBA" id="ARBA00022723"/>
    </source>
</evidence>
<evidence type="ECO:0000313" key="13">
    <source>
        <dbReference type="EMBL" id="SEG54578.1"/>
    </source>
</evidence>
<dbReference type="RefSeq" id="WP_088276382.1">
    <property type="nucleotide sequence ID" value="NZ_FNVE01000009.1"/>
</dbReference>
<evidence type="ECO:0000256" key="6">
    <source>
        <dbReference type="HAMAP-Rule" id="MF_01554"/>
    </source>
</evidence>
<dbReference type="Proteomes" id="UP000243518">
    <property type="component" value="Unassembled WGS sequence"/>
</dbReference>
<evidence type="ECO:0000256" key="2">
    <source>
        <dbReference type="ARBA" id="ARBA00022553"/>
    </source>
</evidence>
<comment type="PTM">
    <text evidence="6">Activated by phosphorylation.</text>
</comment>
<dbReference type="Pfam" id="PF00408">
    <property type="entry name" value="PGM_PMM_IV"/>
    <property type="match status" value="1"/>
</dbReference>
<evidence type="ECO:0000259" key="12">
    <source>
        <dbReference type="Pfam" id="PF02880"/>
    </source>
</evidence>
<dbReference type="InterPro" id="IPR005843">
    <property type="entry name" value="A-D-PHexomutase_C"/>
</dbReference>
<dbReference type="InterPro" id="IPR016055">
    <property type="entry name" value="A-D-PHexomutase_a/b/a-I/II/III"/>
</dbReference>
<evidence type="ECO:0000313" key="14">
    <source>
        <dbReference type="Proteomes" id="UP000243518"/>
    </source>
</evidence>
<feature type="domain" description="Alpha-D-phosphohexomutase alpha/beta/alpha" evidence="11">
    <location>
        <begin position="156"/>
        <end position="253"/>
    </location>
</feature>
<keyword evidence="5 6" id="KW-0413">Isomerase</keyword>
<dbReference type="GO" id="GO:0008966">
    <property type="term" value="F:phosphoglucosamine mutase activity"/>
    <property type="evidence" value="ECO:0007669"/>
    <property type="project" value="UniProtKB-UniRule"/>
</dbReference>
<dbReference type="InterPro" id="IPR050060">
    <property type="entry name" value="Phosphoglucosamine_mutase"/>
</dbReference>
<dbReference type="SUPFAM" id="SSF55957">
    <property type="entry name" value="Phosphoglucomutase, C-terminal domain"/>
    <property type="match status" value="1"/>
</dbReference>
<feature type="domain" description="Alpha-D-phosphohexomutase C-terminal" evidence="9">
    <location>
        <begin position="372"/>
        <end position="439"/>
    </location>
</feature>
<comment type="similarity">
    <text evidence="1 6 7">Belongs to the phosphohexose mutase family.</text>
</comment>
<comment type="catalytic activity">
    <reaction evidence="6 8">
        <text>alpha-D-glucosamine 1-phosphate = D-glucosamine 6-phosphate</text>
        <dbReference type="Rhea" id="RHEA:23424"/>
        <dbReference type="ChEBI" id="CHEBI:58516"/>
        <dbReference type="ChEBI" id="CHEBI:58725"/>
        <dbReference type="EC" id="5.4.2.10"/>
    </reaction>
</comment>
<dbReference type="CDD" id="cd05802">
    <property type="entry name" value="GlmM"/>
    <property type="match status" value="1"/>
</dbReference>
<dbReference type="InterPro" id="IPR016066">
    <property type="entry name" value="A-D-PHexomutase_CS"/>
</dbReference>
<feature type="modified residue" description="Phosphoserine" evidence="6">
    <location>
        <position position="101"/>
    </location>
</feature>
<comment type="caution">
    <text evidence="13">The sequence shown here is derived from an EMBL/GenBank/DDBJ whole genome shotgun (WGS) entry which is preliminary data.</text>
</comment>
<dbReference type="PANTHER" id="PTHR42946:SF1">
    <property type="entry name" value="PHOSPHOGLUCOMUTASE (ALPHA-D-GLUCOSE-1,6-BISPHOSPHATE-DEPENDENT)"/>
    <property type="match status" value="1"/>
</dbReference>
<protein>
    <recommendedName>
        <fullName evidence="6 8">Phosphoglucosamine mutase</fullName>
        <ecNumber evidence="6 8">5.4.2.10</ecNumber>
    </recommendedName>
</protein>
<dbReference type="InterPro" id="IPR006352">
    <property type="entry name" value="GlmM_bact"/>
</dbReference>
<feature type="domain" description="Alpha-D-phosphohexomutase alpha/beta/alpha" evidence="10">
    <location>
        <begin position="4"/>
        <end position="134"/>
    </location>
</feature>
<dbReference type="InterPro" id="IPR005845">
    <property type="entry name" value="A-D-PHexomutase_a/b/a-II"/>
</dbReference>
<dbReference type="Gene3D" id="3.30.310.50">
    <property type="entry name" value="Alpha-D-phosphohexomutase, C-terminal domain"/>
    <property type="match status" value="1"/>
</dbReference>
<dbReference type="InterPro" id="IPR005846">
    <property type="entry name" value="A-D-PHexomutase_a/b/a-III"/>
</dbReference>
<dbReference type="PRINTS" id="PR00509">
    <property type="entry name" value="PGMPMM"/>
</dbReference>
<keyword evidence="14" id="KW-1185">Reference proteome</keyword>
<dbReference type="Pfam" id="PF02878">
    <property type="entry name" value="PGM_PMM_I"/>
    <property type="match status" value="1"/>
</dbReference>
<comment type="function">
    <text evidence="6 8">Catalyzes the conversion of glucosamine-6-phosphate to glucosamine-1-phosphate.</text>
</comment>
<keyword evidence="3 6" id="KW-0479">Metal-binding</keyword>
<dbReference type="InterPro" id="IPR005844">
    <property type="entry name" value="A-D-PHexomutase_a/b/a-I"/>
</dbReference>
<dbReference type="GO" id="GO:0004615">
    <property type="term" value="F:phosphomannomutase activity"/>
    <property type="evidence" value="ECO:0007669"/>
    <property type="project" value="UniProtKB-ARBA"/>
</dbReference>
<dbReference type="PROSITE" id="PS00710">
    <property type="entry name" value="PGM_PMM"/>
    <property type="match status" value="1"/>
</dbReference>
<feature type="domain" description="Alpha-D-phosphohexomutase alpha/beta/alpha" evidence="12">
    <location>
        <begin position="257"/>
        <end position="366"/>
    </location>
</feature>
<dbReference type="GO" id="GO:0005829">
    <property type="term" value="C:cytosol"/>
    <property type="evidence" value="ECO:0007669"/>
    <property type="project" value="TreeGrafter"/>
</dbReference>
<evidence type="ECO:0000256" key="4">
    <source>
        <dbReference type="ARBA" id="ARBA00022842"/>
    </source>
</evidence>
<organism evidence="13 14">
    <name type="scientific">Halopseudomonas aestusnigri</name>
    <dbReference type="NCBI Taxonomy" id="857252"/>
    <lineage>
        <taxon>Bacteria</taxon>
        <taxon>Pseudomonadati</taxon>
        <taxon>Pseudomonadota</taxon>
        <taxon>Gammaproteobacteria</taxon>
        <taxon>Pseudomonadales</taxon>
        <taxon>Pseudomonadaceae</taxon>
        <taxon>Halopseudomonas</taxon>
    </lineage>
</organism>
<dbReference type="SUPFAM" id="SSF53738">
    <property type="entry name" value="Phosphoglucomutase, first 3 domains"/>
    <property type="match status" value="3"/>
</dbReference>
<dbReference type="AlphaFoldDB" id="A0AAQ1JQR8"/>
<keyword evidence="2 6" id="KW-0597">Phosphoprotein</keyword>